<reference evidence="2" key="1">
    <citation type="submission" date="2023-06" db="EMBL/GenBank/DDBJ databases">
        <title>Robiginitalea aurantiacus sp. nov. and Algoriphagus sediminis sp. nov., isolated from coastal sediment.</title>
        <authorList>
            <person name="Zhou Z.Y."/>
            <person name="An J."/>
            <person name="Jia Y.W."/>
            <person name="Du Z.J."/>
        </authorList>
    </citation>
    <scope>NUCLEOTIDE SEQUENCE</scope>
    <source>
        <strain evidence="2">M39</strain>
    </source>
</reference>
<comment type="caution">
    <text evidence="2">The sequence shown here is derived from an EMBL/GenBank/DDBJ whole genome shotgun (WGS) entry which is preliminary data.</text>
</comment>
<gene>
    <name evidence="2" type="ORF">QU605_07170</name>
</gene>
<dbReference type="RefSeq" id="WP_289724605.1">
    <property type="nucleotide sequence ID" value="NZ_JAUDUY010000003.1"/>
</dbReference>
<dbReference type="EMBL" id="JAUDUY010000003">
    <property type="protein sequence ID" value="MDM9631243.1"/>
    <property type="molecule type" value="Genomic_DNA"/>
</dbReference>
<keyword evidence="1" id="KW-0472">Membrane</keyword>
<feature type="transmembrane region" description="Helical" evidence="1">
    <location>
        <begin position="347"/>
        <end position="369"/>
    </location>
</feature>
<keyword evidence="1" id="KW-1133">Transmembrane helix</keyword>
<organism evidence="2 3">
    <name type="scientific">Robiginitalea aurantiaca</name>
    <dbReference type="NCBI Taxonomy" id="3056915"/>
    <lineage>
        <taxon>Bacteria</taxon>
        <taxon>Pseudomonadati</taxon>
        <taxon>Bacteroidota</taxon>
        <taxon>Flavobacteriia</taxon>
        <taxon>Flavobacteriales</taxon>
        <taxon>Flavobacteriaceae</taxon>
        <taxon>Robiginitalea</taxon>
    </lineage>
</organism>
<evidence type="ECO:0000313" key="2">
    <source>
        <dbReference type="EMBL" id="MDM9631243.1"/>
    </source>
</evidence>
<evidence type="ECO:0008006" key="4">
    <source>
        <dbReference type="Google" id="ProtNLM"/>
    </source>
</evidence>
<dbReference type="Proteomes" id="UP001174839">
    <property type="component" value="Unassembled WGS sequence"/>
</dbReference>
<keyword evidence="3" id="KW-1185">Reference proteome</keyword>
<proteinExistence type="predicted"/>
<evidence type="ECO:0000256" key="1">
    <source>
        <dbReference type="SAM" id="Phobius"/>
    </source>
</evidence>
<name>A0ABT7WEB8_9FLAO</name>
<sequence length="553" mass="62600">MRRDKIAVLVPEMEGKIRILLFWLVVMSAPAFSQQAPKIVSSADTASIRIGEQIRWTVAVEVDSAAQVIFPEGQTFSPLETVEAFMTDTTRKNDRLLLQKTYALTQFDSGGYILPTQRIEIDGKGFFTDSILVMVATVPVDTVNQKMYDIKPMMEVQASRWGWLKWVALGLLAVLLAGGAYYWFFLRKKPLSEEEAEALLPPYERAMKELKRLEQSRYLIQDEFKQYYTELTSIVRGYLEEEVHISALESTTGQLLEKIELLRDAGKLDLEDNTLRQFQNILETADLVKFAKSKPELRKAEEDRNKVEEIVQKTKEAIPEPTEEELLQQEEYRMAVAEQQRKRKIRFALGAAAGLLVVALVSAIGYFGFQTVKDYLIGNPSKNLLEGEWVSSSYGYPPVILETPEVLYRKEIELPPEAMGTIQDLDAFAYDDHRANLSIAAVSTVFTKTDEAPDYEGAVDQILAGFERNGARNIITKQEEFTTVSGIPGTKVFGRGNFKIPDSDEFLKGKYAILLFGGNGFMQQVVISWEEDDLYAEEIVDRILNTIEVKTVI</sequence>
<protein>
    <recommendedName>
        <fullName evidence="4">DUF4381 domain-containing protein</fullName>
    </recommendedName>
</protein>
<accession>A0ABT7WEB8</accession>
<feature type="transmembrane region" description="Helical" evidence="1">
    <location>
        <begin position="163"/>
        <end position="184"/>
    </location>
</feature>
<evidence type="ECO:0000313" key="3">
    <source>
        <dbReference type="Proteomes" id="UP001174839"/>
    </source>
</evidence>
<keyword evidence="1" id="KW-0812">Transmembrane</keyword>